<keyword evidence="2" id="KW-1185">Reference proteome</keyword>
<organism evidence="1 2">
    <name type="scientific">Armillaria solidipes</name>
    <dbReference type="NCBI Taxonomy" id="1076256"/>
    <lineage>
        <taxon>Eukaryota</taxon>
        <taxon>Fungi</taxon>
        <taxon>Dikarya</taxon>
        <taxon>Basidiomycota</taxon>
        <taxon>Agaricomycotina</taxon>
        <taxon>Agaricomycetes</taxon>
        <taxon>Agaricomycetidae</taxon>
        <taxon>Agaricales</taxon>
        <taxon>Marasmiineae</taxon>
        <taxon>Physalacriaceae</taxon>
        <taxon>Armillaria</taxon>
    </lineage>
</organism>
<dbReference type="AlphaFoldDB" id="A0A2H3AIE2"/>
<dbReference type="EMBL" id="KZ293530">
    <property type="protein sequence ID" value="PBK58661.1"/>
    <property type="molecule type" value="Genomic_DNA"/>
</dbReference>
<reference evidence="2" key="1">
    <citation type="journal article" date="2017" name="Nat. Ecol. Evol.">
        <title>Genome expansion and lineage-specific genetic innovations in the forest pathogenic fungi Armillaria.</title>
        <authorList>
            <person name="Sipos G."/>
            <person name="Prasanna A.N."/>
            <person name="Walter M.C."/>
            <person name="O'Connor E."/>
            <person name="Balint B."/>
            <person name="Krizsan K."/>
            <person name="Kiss B."/>
            <person name="Hess J."/>
            <person name="Varga T."/>
            <person name="Slot J."/>
            <person name="Riley R."/>
            <person name="Boka B."/>
            <person name="Rigling D."/>
            <person name="Barry K."/>
            <person name="Lee J."/>
            <person name="Mihaltcheva S."/>
            <person name="LaButti K."/>
            <person name="Lipzen A."/>
            <person name="Waldron R."/>
            <person name="Moloney N.M."/>
            <person name="Sperisen C."/>
            <person name="Kredics L."/>
            <person name="Vagvoelgyi C."/>
            <person name="Patrignani A."/>
            <person name="Fitzpatrick D."/>
            <person name="Nagy I."/>
            <person name="Doyle S."/>
            <person name="Anderson J.B."/>
            <person name="Grigoriev I.V."/>
            <person name="Gueldener U."/>
            <person name="Muensterkoetter M."/>
            <person name="Nagy L.G."/>
        </authorList>
    </citation>
    <scope>NUCLEOTIDE SEQUENCE [LARGE SCALE GENOMIC DNA]</scope>
    <source>
        <strain evidence="2">28-4</strain>
    </source>
</reference>
<gene>
    <name evidence="1" type="ORF">ARMSODRAFT_983671</name>
</gene>
<protein>
    <submittedName>
        <fullName evidence="1">Uncharacterized protein</fullName>
    </submittedName>
</protein>
<dbReference type="Proteomes" id="UP000218334">
    <property type="component" value="Unassembled WGS sequence"/>
</dbReference>
<accession>A0A2H3AIE2</accession>
<evidence type="ECO:0000313" key="1">
    <source>
        <dbReference type="EMBL" id="PBK58661.1"/>
    </source>
</evidence>
<evidence type="ECO:0000313" key="2">
    <source>
        <dbReference type="Proteomes" id="UP000218334"/>
    </source>
</evidence>
<sequence length="151" mass="17359">MRDGRSKIWSVTLSEDETDPLVTRYILCFERRDGLSVTRYVSSIQLNAIEREIITHDSLLTDLGAPLAFNGIILRRREQIALGYLPNIRRYHADLRERVPSASGYAHALASWPMMAVIFINDEVDMDTDFPKRRKLRLGDELVNAIFHDGK</sequence>
<name>A0A2H3AIE2_9AGAR</name>
<proteinExistence type="predicted"/>